<feature type="transmembrane region" description="Helical" evidence="6">
    <location>
        <begin position="300"/>
        <end position="322"/>
    </location>
</feature>
<feature type="transmembrane region" description="Helical" evidence="6">
    <location>
        <begin position="415"/>
        <end position="435"/>
    </location>
</feature>
<evidence type="ECO:0000256" key="1">
    <source>
        <dbReference type="ARBA" id="ARBA00004651"/>
    </source>
</evidence>
<dbReference type="RefSeq" id="WP_005880684.1">
    <property type="nucleotide sequence ID" value="NZ_CP019430.1"/>
</dbReference>
<evidence type="ECO:0000256" key="2">
    <source>
        <dbReference type="ARBA" id="ARBA00022475"/>
    </source>
</evidence>
<keyword evidence="2" id="KW-1003">Cell membrane</keyword>
<evidence type="ECO:0000256" key="5">
    <source>
        <dbReference type="ARBA" id="ARBA00023136"/>
    </source>
</evidence>
<evidence type="ECO:0000256" key="4">
    <source>
        <dbReference type="ARBA" id="ARBA00022989"/>
    </source>
</evidence>
<feature type="transmembrane region" description="Helical" evidence="6">
    <location>
        <begin position="502"/>
        <end position="520"/>
    </location>
</feature>
<evidence type="ECO:0000313" key="8">
    <source>
        <dbReference type="EMBL" id="EEO29902.1"/>
    </source>
</evidence>
<dbReference type="NCBIfam" id="TIGR00360">
    <property type="entry name" value="ComEC_N-term"/>
    <property type="match status" value="1"/>
</dbReference>
<dbReference type="PANTHER" id="PTHR30619">
    <property type="entry name" value="DNA INTERNALIZATION/COMPETENCE PROTEIN COMEC/REC2"/>
    <property type="match status" value="1"/>
</dbReference>
<dbReference type="InterPro" id="IPR004797">
    <property type="entry name" value="Competence_ComEC/Rec2"/>
</dbReference>
<accession>C3X9M6</accession>
<dbReference type="InterPro" id="IPR004477">
    <property type="entry name" value="ComEC_N"/>
</dbReference>
<evidence type="ECO:0000259" key="7">
    <source>
        <dbReference type="SMART" id="SM00849"/>
    </source>
</evidence>
<evidence type="ECO:0000256" key="6">
    <source>
        <dbReference type="SAM" id="Phobius"/>
    </source>
</evidence>
<dbReference type="GeneID" id="77135105"/>
<feature type="transmembrane region" description="Helical" evidence="6">
    <location>
        <begin position="375"/>
        <end position="394"/>
    </location>
</feature>
<dbReference type="InterPro" id="IPR036866">
    <property type="entry name" value="RibonucZ/Hydroxyglut_hydro"/>
</dbReference>
<feature type="transmembrane region" description="Helical" evidence="6">
    <location>
        <begin position="25"/>
        <end position="47"/>
    </location>
</feature>
<dbReference type="STRING" id="847.BRW83_1221"/>
<dbReference type="InterPro" id="IPR001279">
    <property type="entry name" value="Metallo-B-lactamas"/>
</dbReference>
<dbReference type="Pfam" id="PF03772">
    <property type="entry name" value="Competence"/>
    <property type="match status" value="1"/>
</dbReference>
<dbReference type="Proteomes" id="UP000005089">
    <property type="component" value="Unassembled WGS sequence"/>
</dbReference>
<keyword evidence="9" id="KW-1185">Reference proteome</keyword>
<evidence type="ECO:0000256" key="3">
    <source>
        <dbReference type="ARBA" id="ARBA00022692"/>
    </source>
</evidence>
<proteinExistence type="predicted"/>
<dbReference type="eggNOG" id="COG0658">
    <property type="taxonomic scope" value="Bacteria"/>
</dbReference>
<feature type="transmembrane region" description="Helical" evidence="6">
    <location>
        <begin position="59"/>
        <end position="78"/>
    </location>
</feature>
<dbReference type="EMBL" id="GG658170">
    <property type="protein sequence ID" value="EEO29902.1"/>
    <property type="molecule type" value="Genomic_DNA"/>
</dbReference>
<dbReference type="OrthoDB" id="9761531at2"/>
<dbReference type="SMART" id="SM00849">
    <property type="entry name" value="Lactamase_B"/>
    <property type="match status" value="1"/>
</dbReference>
<sequence length="809" mass="89700">MLGAIVGFIFGIAWLHQQATLPNNTVLYGLTAASVILSLLSFIPVVTLRFTVIKPALRFTAGLAFGVLWSSVFALYGLSRTLPDTLENRDLVITGTVDGLPQPFEEGTRFQFSVEKASAGSQSVTIPENLMLTWGLKYHRTSLPKVPDISPGQRWQLNVRLKRPHGNANPDGFDYELWLFEQGIRATGYVNNDPRLPDKNVLTDSFVSTPMNWVNRVRSVLRERIYRALPNCEYAGVMVALVIGDQKAISQSDWEIFNRTGISHLVAISGLHITMISSLFALFIGSLWRRSFFTGKQWPLILPAQKVAAIAGVLMALAYVALAGFGVPARRTLCMIIIVAIALWTGRLTRFSHTLLVAAGIICLFDPWALLQPGFWLSFGAVGMILYATSGRTGKMDENPSRLNRFRHSLSTAAATQWAVTIGLVPLTMLFFGRISVIGPIANAVAIPLVSTVVTPLALIGSILPEPVNAYVLTVAHFLTRLLAIFLEWLSSFSFAVWTAPAPSFYLILFAMAGTLWMLAPKGWPHRYLGVLCWLPLLLLTPDHPDYGEAKMTVFDVGQGSSILIETQKHRLLFDTGPVYSTDSDAGDRVVIPYLKMRGIDSLDSIVVSHADSDHSGGLLTLTRKLPVKTIYSSIAPDSTLVQTLPDNRPCIAGQEWDWEGVRFEMLHPSSDDYLGENNKTNELSCVLKVSTSRYSLLLTGDIGKKEEEKLVSRLGEKLKSDILIAPHHGSNSSSTWPFLFAVKPDYAIYQVGYLNPYRHPDYRAESRYDLLGIKTFRTDTDGAVGILFGGQISIELYRKKDVRYWRNE</sequence>
<feature type="transmembrane region" description="Helical" evidence="6">
    <location>
        <begin position="265"/>
        <end position="288"/>
    </location>
</feature>
<keyword evidence="3 6" id="KW-0812">Transmembrane</keyword>
<dbReference type="InterPro" id="IPR025405">
    <property type="entry name" value="DUF4131"/>
</dbReference>
<protein>
    <submittedName>
        <fullName evidence="8">DNA internalization competence protein ComEC/Rec2-like protein</fullName>
    </submittedName>
</protein>
<gene>
    <name evidence="8" type="ORF">OFBG_00930</name>
</gene>
<dbReference type="Gene3D" id="3.60.15.10">
    <property type="entry name" value="Ribonuclease Z/Hydroxyacylglutathione hydrolase-like"/>
    <property type="match status" value="1"/>
</dbReference>
<dbReference type="GO" id="GO:0005886">
    <property type="term" value="C:plasma membrane"/>
    <property type="evidence" value="ECO:0007669"/>
    <property type="project" value="UniProtKB-SubCell"/>
</dbReference>
<name>C3X9M6_OXAFO</name>
<dbReference type="HOGENOM" id="CLU_010363_3_0_4"/>
<dbReference type="SUPFAM" id="SSF56281">
    <property type="entry name" value="Metallo-hydrolase/oxidoreductase"/>
    <property type="match status" value="1"/>
</dbReference>
<feature type="transmembrane region" description="Helical" evidence="6">
    <location>
        <begin position="441"/>
        <end position="464"/>
    </location>
</feature>
<dbReference type="AlphaFoldDB" id="C3X9M6"/>
<dbReference type="InterPro" id="IPR052159">
    <property type="entry name" value="Competence_DNA_uptake"/>
</dbReference>
<dbReference type="NCBIfam" id="TIGR00361">
    <property type="entry name" value="ComEC_Rec2"/>
    <property type="match status" value="1"/>
</dbReference>
<dbReference type="PANTHER" id="PTHR30619:SF1">
    <property type="entry name" value="RECOMBINATION PROTEIN 2"/>
    <property type="match status" value="1"/>
</dbReference>
<dbReference type="Pfam" id="PF13567">
    <property type="entry name" value="DUF4131"/>
    <property type="match status" value="1"/>
</dbReference>
<keyword evidence="5 6" id="KW-0472">Membrane</keyword>
<feature type="transmembrane region" description="Helical" evidence="6">
    <location>
        <begin position="471"/>
        <end position="490"/>
    </location>
</feature>
<evidence type="ECO:0000313" key="9">
    <source>
        <dbReference type="Proteomes" id="UP000005089"/>
    </source>
</evidence>
<reference evidence="8 9" key="1">
    <citation type="submission" date="2009-02" db="EMBL/GenBank/DDBJ databases">
        <title>The Genome Sequence of Oxalobacter formigenes OXCC13.</title>
        <authorList>
            <consortium name="The Broad Institute Genome Sequencing Platform"/>
            <person name="Ward D."/>
            <person name="Young S.K."/>
            <person name="Kodira C.D."/>
            <person name="Zeng Q."/>
            <person name="Koehrsen M."/>
            <person name="Alvarado L."/>
            <person name="Berlin A."/>
            <person name="Borenstein D."/>
            <person name="Chen Z."/>
            <person name="Engels R."/>
            <person name="Freedman E."/>
            <person name="Gellesch M."/>
            <person name="Goldberg J."/>
            <person name="Griggs A."/>
            <person name="Gujja S."/>
            <person name="Heiman D."/>
            <person name="Hepburn T."/>
            <person name="Howarth C."/>
            <person name="Jen D."/>
            <person name="Larson L."/>
            <person name="Lewis B."/>
            <person name="Mehta T."/>
            <person name="Park D."/>
            <person name="Pearson M."/>
            <person name="Roberts A."/>
            <person name="Saif S."/>
            <person name="Shea T."/>
            <person name="Shenoy N."/>
            <person name="Sisk P."/>
            <person name="Stolte C."/>
            <person name="Sykes S."/>
            <person name="Walk T."/>
            <person name="White J."/>
            <person name="Yandava C."/>
            <person name="Allison M.J."/>
            <person name="Lander E."/>
            <person name="Nusbaum C."/>
            <person name="Galagan J."/>
            <person name="Birren B."/>
        </authorList>
    </citation>
    <scope>NUCLEOTIDE SEQUENCE [LARGE SCALE GENOMIC DNA]</scope>
    <source>
        <strain evidence="8 9">OXCC13</strain>
    </source>
</reference>
<keyword evidence="4 6" id="KW-1133">Transmembrane helix</keyword>
<dbReference type="eggNOG" id="COG2333">
    <property type="taxonomic scope" value="Bacteria"/>
</dbReference>
<dbReference type="Pfam" id="PF00753">
    <property type="entry name" value="Lactamase_B"/>
    <property type="match status" value="1"/>
</dbReference>
<dbReference type="InterPro" id="IPR035681">
    <property type="entry name" value="ComA-like_MBL"/>
</dbReference>
<organism evidence="8 9">
    <name type="scientific">Oxalobacter formigenes OXCC13</name>
    <dbReference type="NCBI Taxonomy" id="556269"/>
    <lineage>
        <taxon>Bacteria</taxon>
        <taxon>Pseudomonadati</taxon>
        <taxon>Pseudomonadota</taxon>
        <taxon>Betaproteobacteria</taxon>
        <taxon>Burkholderiales</taxon>
        <taxon>Oxalobacteraceae</taxon>
        <taxon>Oxalobacter</taxon>
    </lineage>
</organism>
<dbReference type="CDD" id="cd07731">
    <property type="entry name" value="ComA-like_MBL-fold"/>
    <property type="match status" value="1"/>
</dbReference>
<comment type="subcellular location">
    <subcellularLocation>
        <location evidence="1">Cell membrane</location>
        <topology evidence="1">Multi-pass membrane protein</topology>
    </subcellularLocation>
</comment>
<dbReference type="GO" id="GO:0030420">
    <property type="term" value="P:establishment of competence for transformation"/>
    <property type="evidence" value="ECO:0007669"/>
    <property type="project" value="InterPro"/>
</dbReference>
<feature type="domain" description="Metallo-beta-lactamase" evidence="7">
    <location>
        <begin position="559"/>
        <end position="754"/>
    </location>
</feature>